<dbReference type="GO" id="GO:0052689">
    <property type="term" value="F:carboxylic ester hydrolase activity"/>
    <property type="evidence" value="ECO:0007669"/>
    <property type="project" value="TreeGrafter"/>
</dbReference>
<accession>A0A7M2Y930</accession>
<dbReference type="PANTHER" id="PTHR43265:SF1">
    <property type="entry name" value="ESTERASE ESTD"/>
    <property type="match status" value="1"/>
</dbReference>
<dbReference type="EMBL" id="CP040442">
    <property type="protein sequence ID" value="QOW10757.1"/>
    <property type="molecule type" value="Genomic_DNA"/>
</dbReference>
<dbReference type="InterPro" id="IPR053145">
    <property type="entry name" value="AB_hydrolase_Est10"/>
</dbReference>
<dbReference type="InterPro" id="IPR022742">
    <property type="entry name" value="Hydrolase_4"/>
</dbReference>
<evidence type="ECO:0000259" key="1">
    <source>
        <dbReference type="Pfam" id="PF12146"/>
    </source>
</evidence>
<dbReference type="KEGG" id="kfa:Q73A0000_10415"/>
<organism evidence="2 3">
    <name type="scientific">Kaistella flava</name>
    <name type="common">ex Peng et al. 2021</name>
    <dbReference type="NCBI Taxonomy" id="2038776"/>
    <lineage>
        <taxon>Bacteria</taxon>
        <taxon>Pseudomonadati</taxon>
        <taxon>Bacteroidota</taxon>
        <taxon>Flavobacteriia</taxon>
        <taxon>Flavobacteriales</taxon>
        <taxon>Weeksellaceae</taxon>
        <taxon>Chryseobacterium group</taxon>
        <taxon>Kaistella</taxon>
    </lineage>
</organism>
<dbReference type="SUPFAM" id="SSF53474">
    <property type="entry name" value="alpha/beta-Hydrolases"/>
    <property type="match status" value="1"/>
</dbReference>
<evidence type="ECO:0000313" key="2">
    <source>
        <dbReference type="EMBL" id="QOW10757.1"/>
    </source>
</evidence>
<keyword evidence="2" id="KW-0378">Hydrolase</keyword>
<sequence>MKIKYLIGLLFLNFQIFFSQNITGSWYGNLDVQGQKLPLVFHIEKEGNDFTSTFDSPTQGAKGIPIQKTLFENNDLTFNASNLGITYNGKLNAEKIEGIFSQSGMNFPLILTRNEKTTVVNRPQNPKPPFPYNSDDVTFKNETEGNLLAGTIAAPKNFNKKSPILVMITGSGAQNRNEEMFEHKPFLVIADDLARKGIATLRLDDRGIGGSEKGKDGATSADFATDINSAVNYLIKNGYKNIGLIGHSEGGMIAPMVADMNKNVKFLVLLAAPGIPILDLVLDQNKKLAESANLPQEAIDEVLAVKSKTFTYAANYKGKDFKADFTKYLKETFPKMTAQEREPYIAQMSSAWFQYFIKFNPDGYLSKVKIPVLAVDGSLDLQVSAKENLAGIKKSLTKAGNKKFEIEEFEGLNHLFQTAKTGNPAEYGQIEETFSPKVLDKISSWILGLQK</sequence>
<protein>
    <submittedName>
        <fullName evidence="2">Alpha/beta hydrolase</fullName>
    </submittedName>
</protein>
<reference evidence="2 3" key="1">
    <citation type="submission" date="2019-05" db="EMBL/GenBank/DDBJ databases">
        <title>Chryseobacterium sp. isolated from King George Island, maritime Antarctica.</title>
        <authorList>
            <person name="Peng X."/>
        </authorList>
    </citation>
    <scope>NUCLEOTIDE SEQUENCE [LARGE SCALE GENOMIC DNA]</scope>
    <source>
        <strain evidence="2 3">7-3A</strain>
    </source>
</reference>
<dbReference type="Proteomes" id="UP000594195">
    <property type="component" value="Chromosome"/>
</dbReference>
<dbReference type="AlphaFoldDB" id="A0A7M2Y930"/>
<proteinExistence type="predicted"/>
<dbReference type="RefSeq" id="WP_193810922.1">
    <property type="nucleotide sequence ID" value="NZ_CP040442.1"/>
</dbReference>
<name>A0A7M2Y930_9FLAO</name>
<feature type="domain" description="Serine aminopeptidase S33" evidence="1">
    <location>
        <begin position="189"/>
        <end position="414"/>
    </location>
</feature>
<dbReference type="Gene3D" id="3.40.50.1820">
    <property type="entry name" value="alpha/beta hydrolase"/>
    <property type="match status" value="1"/>
</dbReference>
<keyword evidence="3" id="KW-1185">Reference proteome</keyword>
<gene>
    <name evidence="2" type="ORF">Q73A0000_10415</name>
</gene>
<dbReference type="InterPro" id="IPR029058">
    <property type="entry name" value="AB_hydrolase_fold"/>
</dbReference>
<evidence type="ECO:0000313" key="3">
    <source>
        <dbReference type="Proteomes" id="UP000594195"/>
    </source>
</evidence>
<dbReference type="Pfam" id="PF12146">
    <property type="entry name" value="Hydrolase_4"/>
    <property type="match status" value="1"/>
</dbReference>
<dbReference type="PANTHER" id="PTHR43265">
    <property type="entry name" value="ESTERASE ESTD"/>
    <property type="match status" value="1"/>
</dbReference>